<dbReference type="InterPro" id="IPR025421">
    <property type="entry name" value="DUF4148"/>
</dbReference>
<accession>A0ABT2PJS1</accession>
<feature type="chain" id="PRO_5046113957" description="DUF4148 domain-containing protein" evidence="1">
    <location>
        <begin position="25"/>
        <end position="102"/>
    </location>
</feature>
<evidence type="ECO:0000313" key="2">
    <source>
        <dbReference type="EMBL" id="MCT9810731.1"/>
    </source>
</evidence>
<dbReference type="Pfam" id="PF13663">
    <property type="entry name" value="DUF4148"/>
    <property type="match status" value="1"/>
</dbReference>
<feature type="signal peptide" evidence="1">
    <location>
        <begin position="1"/>
        <end position="24"/>
    </location>
</feature>
<gene>
    <name evidence="2" type="ORF">N0K08_08800</name>
</gene>
<dbReference type="RefSeq" id="WP_261499852.1">
    <property type="nucleotide sequence ID" value="NZ_JAODYH010000004.1"/>
</dbReference>
<proteinExistence type="predicted"/>
<reference evidence="2 3" key="1">
    <citation type="submission" date="2022-09" db="EMBL/GenBank/DDBJ databases">
        <title>Draft genome of isolate Be4.</title>
        <authorList>
            <person name="Sanchez-Castro I."/>
            <person name="Martinez-Rodriguez P."/>
            <person name="Descostes M."/>
            <person name="Merroun M."/>
        </authorList>
    </citation>
    <scope>NUCLEOTIDE SEQUENCE [LARGE SCALE GENOMIC DNA]</scope>
    <source>
        <strain evidence="2 3">Be4</strain>
    </source>
</reference>
<sequence>MNITKNIIAIAAIAAASFSGIASAENPQVWFGPEPVISGPSLARTEVLADLAIWNRAGMNMYPQGDNSSIDAAYEQRMAQYQKMRSGPEYQAELRRLGGVAK</sequence>
<dbReference type="EMBL" id="JAODYH010000004">
    <property type="protein sequence ID" value="MCT9810731.1"/>
    <property type="molecule type" value="Genomic_DNA"/>
</dbReference>
<evidence type="ECO:0008006" key="4">
    <source>
        <dbReference type="Google" id="ProtNLM"/>
    </source>
</evidence>
<organism evidence="2 3">
    <name type="scientific">Acidovorax bellezanensis</name>
    <dbReference type="NCBI Taxonomy" id="2976702"/>
    <lineage>
        <taxon>Bacteria</taxon>
        <taxon>Pseudomonadati</taxon>
        <taxon>Pseudomonadota</taxon>
        <taxon>Betaproteobacteria</taxon>
        <taxon>Burkholderiales</taxon>
        <taxon>Comamonadaceae</taxon>
        <taxon>Acidovorax</taxon>
    </lineage>
</organism>
<evidence type="ECO:0000256" key="1">
    <source>
        <dbReference type="SAM" id="SignalP"/>
    </source>
</evidence>
<dbReference type="Proteomes" id="UP001525968">
    <property type="component" value="Unassembled WGS sequence"/>
</dbReference>
<name>A0ABT2PJS1_9BURK</name>
<keyword evidence="3" id="KW-1185">Reference proteome</keyword>
<evidence type="ECO:0000313" key="3">
    <source>
        <dbReference type="Proteomes" id="UP001525968"/>
    </source>
</evidence>
<keyword evidence="1" id="KW-0732">Signal</keyword>
<protein>
    <recommendedName>
        <fullName evidence="4">DUF4148 domain-containing protein</fullName>
    </recommendedName>
</protein>
<comment type="caution">
    <text evidence="2">The sequence shown here is derived from an EMBL/GenBank/DDBJ whole genome shotgun (WGS) entry which is preliminary data.</text>
</comment>